<gene>
    <name evidence="2" type="ORF">PROH_00730</name>
</gene>
<evidence type="ECO:0000313" key="2">
    <source>
        <dbReference type="EMBL" id="KKJ00996.1"/>
    </source>
</evidence>
<comment type="caution">
    <text evidence="2">The sequence shown here is derived from an EMBL/GenBank/DDBJ whole genome shotgun (WGS) entry which is preliminary data.</text>
</comment>
<name>A0A0M2PX39_PROHO</name>
<reference evidence="2" key="1">
    <citation type="submission" date="2012-04" db="EMBL/GenBank/DDBJ databases">
        <authorList>
            <person name="Borisov I.G."/>
            <person name="Ivanikova N.V."/>
            <person name="Pinevich A.V."/>
        </authorList>
    </citation>
    <scope>NUCLEOTIDE SEQUENCE</scope>
    <source>
        <strain evidence="2">CALU 1027</strain>
    </source>
</reference>
<organism evidence="2 3">
    <name type="scientific">Prochlorothrix hollandica PCC 9006 = CALU 1027</name>
    <dbReference type="NCBI Taxonomy" id="317619"/>
    <lineage>
        <taxon>Bacteria</taxon>
        <taxon>Bacillati</taxon>
        <taxon>Cyanobacteriota</taxon>
        <taxon>Cyanophyceae</taxon>
        <taxon>Prochlorotrichales</taxon>
        <taxon>Prochlorotrichaceae</taxon>
        <taxon>Prochlorothrix</taxon>
    </lineage>
</organism>
<keyword evidence="3" id="KW-1185">Reference proteome</keyword>
<proteinExistence type="predicted"/>
<dbReference type="Pfam" id="PF14229">
    <property type="entry name" value="DUF4332"/>
    <property type="match status" value="1"/>
</dbReference>
<dbReference type="Proteomes" id="UP000034681">
    <property type="component" value="Unassembled WGS sequence"/>
</dbReference>
<feature type="domain" description="DUF4332" evidence="1">
    <location>
        <begin position="17"/>
        <end position="138"/>
    </location>
</feature>
<dbReference type="EMBL" id="AJTX02000002">
    <property type="protein sequence ID" value="KKJ00996.1"/>
    <property type="molecule type" value="Genomic_DNA"/>
</dbReference>
<dbReference type="eggNOG" id="COG3743">
    <property type="taxonomic scope" value="Bacteria"/>
</dbReference>
<accession>A0A0M2PX39</accession>
<sequence length="141" mass="15726">MTQPPVSPQNWPIVQLPGLSPQDQTQLQALGITTTLQLLHQAQTPHQRQTLAQQVDVRPQIIQKWVALADLARIPGVGCQYCGLLLHGGMMSVGHVADSQAPALHRQVSRLHQVLLKRRDLCPSLGEVQHWITQARRLNRP</sequence>
<dbReference type="AlphaFoldDB" id="A0A0M2PX39"/>
<dbReference type="RefSeq" id="WP_017713531.1">
    <property type="nucleotide sequence ID" value="NZ_KB235941.1"/>
</dbReference>
<evidence type="ECO:0000259" key="1">
    <source>
        <dbReference type="Pfam" id="PF14229"/>
    </source>
</evidence>
<evidence type="ECO:0000313" key="3">
    <source>
        <dbReference type="Proteomes" id="UP000034681"/>
    </source>
</evidence>
<dbReference type="STRING" id="317619.GCA_000332315_03303"/>
<protein>
    <recommendedName>
        <fullName evidence="1">DUF4332 domain-containing protein</fullName>
    </recommendedName>
</protein>
<dbReference type="InterPro" id="IPR025567">
    <property type="entry name" value="DUF4332"/>
</dbReference>